<dbReference type="Gene3D" id="3.10.20.90">
    <property type="entry name" value="Phosphatidylinositol 3-kinase Catalytic Subunit, Chain A, domain 1"/>
    <property type="match status" value="1"/>
</dbReference>
<reference evidence="13 14" key="1">
    <citation type="submission" date="2018-03" db="EMBL/GenBank/DDBJ databases">
        <authorList>
            <person name="Guldener U."/>
        </authorList>
    </citation>
    <scope>NUCLEOTIDE SEQUENCE [LARGE SCALE GENOMIC DNA]</scope>
    <source>
        <strain evidence="13 14">NBRC100155</strain>
    </source>
</reference>
<evidence type="ECO:0000313" key="14">
    <source>
        <dbReference type="Proteomes" id="UP000324022"/>
    </source>
</evidence>
<keyword evidence="8" id="KW-0378">Hydrolase</keyword>
<dbReference type="GO" id="GO:0015031">
    <property type="term" value="P:protein transport"/>
    <property type="evidence" value="ECO:0007669"/>
    <property type="project" value="UniProtKB-KW"/>
</dbReference>
<evidence type="ECO:0000256" key="4">
    <source>
        <dbReference type="ARBA" id="ARBA00021491"/>
    </source>
</evidence>
<comment type="subunit">
    <text evidence="3">Binds ubiquitin and polyubiquitinated proteins.</text>
</comment>
<dbReference type="CDD" id="cd01796">
    <property type="entry name" value="Ubl_Ddi1_like"/>
    <property type="match status" value="1"/>
</dbReference>
<name>A0A5C3DWY6_9BASI</name>
<evidence type="ECO:0000256" key="5">
    <source>
        <dbReference type="ARBA" id="ARBA00022448"/>
    </source>
</evidence>
<evidence type="ECO:0000256" key="9">
    <source>
        <dbReference type="ARBA" id="ARBA00022927"/>
    </source>
</evidence>
<keyword evidence="14" id="KW-1185">Reference proteome</keyword>
<dbReference type="PANTHER" id="PTHR15397:SF3">
    <property type="entry name" value="DNA DAMAGE INDUCIBLE 1 HOMOLOG 2"/>
    <property type="match status" value="1"/>
</dbReference>
<dbReference type="GO" id="GO:0043161">
    <property type="term" value="P:proteasome-mediated ubiquitin-dependent protein catabolic process"/>
    <property type="evidence" value="ECO:0007669"/>
    <property type="project" value="InterPro"/>
</dbReference>
<accession>A0A5C3DWY6</accession>
<feature type="region of interest" description="Disordered" evidence="10">
    <location>
        <begin position="74"/>
        <end position="103"/>
    </location>
</feature>
<keyword evidence="7" id="KW-0064">Aspartyl protease</keyword>
<feature type="region of interest" description="Disordered" evidence="10">
    <location>
        <begin position="328"/>
        <end position="354"/>
    </location>
</feature>
<dbReference type="InterPro" id="IPR029071">
    <property type="entry name" value="Ubiquitin-like_domsf"/>
</dbReference>
<comment type="similarity">
    <text evidence="2">Belongs to the DDI1 family.</text>
</comment>
<dbReference type="OrthoDB" id="1047367at2759"/>
<dbReference type="Gene3D" id="2.40.70.10">
    <property type="entry name" value="Acid Proteases"/>
    <property type="match status" value="1"/>
</dbReference>
<comment type="function">
    <text evidence="1">Probable aspartic protease. May be involved in the regulation of exocytosis. Acts as a linker between the 19S proteasome and polyubiquitinated proteins via UBA domain interactions with ubiquitin for their subsequent degradation. Required for S-phase checkpoint control.</text>
</comment>
<feature type="compositionally biased region" description="Low complexity" evidence="10">
    <location>
        <begin position="76"/>
        <end position="96"/>
    </location>
</feature>
<dbReference type="PROSITE" id="PS50030">
    <property type="entry name" value="UBA"/>
    <property type="match status" value="1"/>
</dbReference>
<feature type="domain" description="Ubiquitin-like" evidence="12">
    <location>
        <begin position="1"/>
        <end position="76"/>
    </location>
</feature>
<feature type="compositionally biased region" description="Low complexity" evidence="10">
    <location>
        <begin position="390"/>
        <end position="399"/>
    </location>
</feature>
<dbReference type="InterPro" id="IPR057273">
    <property type="entry name" value="Ddi1/2_HDD"/>
</dbReference>
<dbReference type="InterPro" id="IPR033882">
    <property type="entry name" value="DDI1_N"/>
</dbReference>
<sequence length="492" mass="51268">MITVITEDDRTFPIDVDASIELENLQALLEADSAIPAHQQQLLHAGKPLTDAKATLASSGVQNDDLLILRDRRHAPSASASASSSSSSTSRPAPSSEEQAAEQLRQQILSDPAALSMLRANNPTLAEAASSNPSRFLSLLRAQRDSMQSASSNPGLDDITDEFDIDAQRRIEENIRQQRVMENLEHAMEYSPESFGRVTMLYVDCKVNGTHVKAFVDSGAQATIMSPECAEKCGIMRLLDTRFAGIARGVGTAKILGRVHSTQLQMGKGLFLPCSFTIMEGKGVDMLFGLDMLKRYQATIDLSKNALVINGEEIRFLDEHELPAEASAEYELDEQGNPRPVAKDAKKQGEGGATTSALGAASANANAAAAVSTAAKFPGAGQAIGNPSVSSSAGQASQGHFESHGWSFSHPSAASAAQGGSSGGAGRVAQAPPAAPAAPAAAAAASGGSAKSWPAESIKALTDLGASQAQAISFLNAAEGNVEVAASLLFQQ</sequence>
<keyword evidence="6" id="KW-0645">Protease</keyword>
<dbReference type="GO" id="GO:0004190">
    <property type="term" value="F:aspartic-type endopeptidase activity"/>
    <property type="evidence" value="ECO:0007669"/>
    <property type="project" value="UniProtKB-KW"/>
</dbReference>
<dbReference type="EMBL" id="OOIN01000003">
    <property type="protein sequence ID" value="SPO21529.1"/>
    <property type="molecule type" value="Genomic_DNA"/>
</dbReference>
<keyword evidence="5" id="KW-0813">Transport</keyword>
<feature type="domain" description="UBA" evidence="11">
    <location>
        <begin position="452"/>
        <end position="492"/>
    </location>
</feature>
<dbReference type="SUPFAM" id="SSF101238">
    <property type="entry name" value="XPC-binding domain"/>
    <property type="match status" value="1"/>
</dbReference>
<dbReference type="Pfam" id="PF09668">
    <property type="entry name" value="Asp_protease"/>
    <property type="match status" value="1"/>
</dbReference>
<gene>
    <name evidence="13" type="ORF">UTRI_01016_B</name>
</gene>
<dbReference type="CDD" id="cd05479">
    <property type="entry name" value="RP_DDI"/>
    <property type="match status" value="1"/>
</dbReference>
<evidence type="ECO:0000256" key="8">
    <source>
        <dbReference type="ARBA" id="ARBA00022801"/>
    </source>
</evidence>
<dbReference type="InterPro" id="IPR019103">
    <property type="entry name" value="Peptidase_aspartic_DDI1-type"/>
</dbReference>
<dbReference type="GO" id="GO:0006289">
    <property type="term" value="P:nucleotide-excision repair"/>
    <property type="evidence" value="ECO:0007669"/>
    <property type="project" value="InterPro"/>
</dbReference>
<dbReference type="InterPro" id="IPR021109">
    <property type="entry name" value="Peptidase_aspartic_dom_sf"/>
</dbReference>
<keyword evidence="9" id="KW-0653">Protein transport</keyword>
<dbReference type="PROSITE" id="PS50053">
    <property type="entry name" value="UBIQUITIN_2"/>
    <property type="match status" value="1"/>
</dbReference>
<proteinExistence type="inferred from homology"/>
<evidence type="ECO:0000256" key="2">
    <source>
        <dbReference type="ARBA" id="ARBA00009136"/>
    </source>
</evidence>
<dbReference type="SUPFAM" id="SSF50630">
    <property type="entry name" value="Acid proteases"/>
    <property type="match status" value="1"/>
</dbReference>
<evidence type="ECO:0000256" key="1">
    <source>
        <dbReference type="ARBA" id="ARBA00003231"/>
    </source>
</evidence>
<dbReference type="GO" id="GO:0003684">
    <property type="term" value="F:damaged DNA binding"/>
    <property type="evidence" value="ECO:0007669"/>
    <property type="project" value="InterPro"/>
</dbReference>
<dbReference type="Gene3D" id="1.10.8.10">
    <property type="entry name" value="DNA helicase RuvA subunit, C-terminal domain"/>
    <property type="match status" value="1"/>
</dbReference>
<protein>
    <recommendedName>
        <fullName evidence="4">DNA damage-inducible protein 1</fullName>
    </recommendedName>
</protein>
<evidence type="ECO:0000256" key="3">
    <source>
        <dbReference type="ARBA" id="ARBA00011128"/>
    </source>
</evidence>
<feature type="region of interest" description="Disordered" evidence="10">
    <location>
        <begin position="384"/>
        <end position="432"/>
    </location>
</feature>
<evidence type="ECO:0000313" key="13">
    <source>
        <dbReference type="EMBL" id="SPO21529.1"/>
    </source>
</evidence>
<dbReference type="Pfam" id="PF24669">
    <property type="entry name" value="Ddi2_HDD"/>
    <property type="match status" value="1"/>
</dbReference>
<evidence type="ECO:0000259" key="12">
    <source>
        <dbReference type="PROSITE" id="PS50053"/>
    </source>
</evidence>
<dbReference type="AlphaFoldDB" id="A0A5C3DWY6"/>
<dbReference type="InterPro" id="IPR000626">
    <property type="entry name" value="Ubiquitin-like_dom"/>
</dbReference>
<evidence type="ECO:0000259" key="11">
    <source>
        <dbReference type="PROSITE" id="PS50030"/>
    </source>
</evidence>
<dbReference type="InterPro" id="IPR015940">
    <property type="entry name" value="UBA"/>
</dbReference>
<organism evidence="13 14">
    <name type="scientific">Ustilago trichophora</name>
    <dbReference type="NCBI Taxonomy" id="86804"/>
    <lineage>
        <taxon>Eukaryota</taxon>
        <taxon>Fungi</taxon>
        <taxon>Dikarya</taxon>
        <taxon>Basidiomycota</taxon>
        <taxon>Ustilaginomycotina</taxon>
        <taxon>Ustilaginomycetes</taxon>
        <taxon>Ustilaginales</taxon>
        <taxon>Ustilaginaceae</taxon>
        <taxon>Ustilago</taxon>
    </lineage>
</organism>
<evidence type="ECO:0000256" key="6">
    <source>
        <dbReference type="ARBA" id="ARBA00022670"/>
    </source>
</evidence>
<dbReference type="Pfam" id="PF00240">
    <property type="entry name" value="ubiquitin"/>
    <property type="match status" value="1"/>
</dbReference>
<dbReference type="InterPro" id="IPR036353">
    <property type="entry name" value="XPC-bd_sf"/>
</dbReference>
<dbReference type="PANTHER" id="PTHR15397">
    <property type="entry name" value="SODIUM-GLUCOSE COTRANSPORTER REGULATORY PROTEIN -RELATED"/>
    <property type="match status" value="1"/>
</dbReference>
<dbReference type="Proteomes" id="UP000324022">
    <property type="component" value="Unassembled WGS sequence"/>
</dbReference>
<evidence type="ECO:0000256" key="7">
    <source>
        <dbReference type="ARBA" id="ARBA00022750"/>
    </source>
</evidence>
<dbReference type="SMART" id="SM00213">
    <property type="entry name" value="UBQ"/>
    <property type="match status" value="1"/>
</dbReference>
<evidence type="ECO:0000256" key="10">
    <source>
        <dbReference type="SAM" id="MobiDB-lite"/>
    </source>
</evidence>
<dbReference type="SUPFAM" id="SSF54236">
    <property type="entry name" value="Ubiquitin-like"/>
    <property type="match status" value="1"/>
</dbReference>